<dbReference type="PROSITE" id="PS50054">
    <property type="entry name" value="TYR_PHOSPHATASE_DUAL"/>
    <property type="match status" value="1"/>
</dbReference>
<dbReference type="InterPro" id="IPR020422">
    <property type="entry name" value="TYR_PHOSPHATASE_DUAL_dom"/>
</dbReference>
<evidence type="ECO:0000256" key="4">
    <source>
        <dbReference type="ARBA" id="ARBA00022912"/>
    </source>
</evidence>
<evidence type="ECO:0000256" key="2">
    <source>
        <dbReference type="ARBA" id="ARBA00013064"/>
    </source>
</evidence>
<dbReference type="Pfam" id="PF00782">
    <property type="entry name" value="DSPc"/>
    <property type="match status" value="1"/>
</dbReference>
<dbReference type="AlphaFoldDB" id="A0A914HFK9"/>
<dbReference type="GO" id="GO:0008330">
    <property type="term" value="F:protein tyrosine/threonine phosphatase activity"/>
    <property type="evidence" value="ECO:0007669"/>
    <property type="project" value="TreeGrafter"/>
</dbReference>
<evidence type="ECO:0000256" key="1">
    <source>
        <dbReference type="ARBA" id="ARBA00008601"/>
    </source>
</evidence>
<feature type="domain" description="Tyrosine specific protein phosphatases" evidence="7">
    <location>
        <begin position="388"/>
        <end position="448"/>
    </location>
</feature>
<sequence>MKRLLNFFEGPSLELECVKWGAINLCGHKRTNKTTTTTTTTRPRDLGRVDDSSGNKFFFLGNFRCKAMSGVVLAKSTITTTATRRARPTTLGVPQLQPQQQRGTRRRATDNQNDAETPGGKAAAALEGSDVYTPCRRARLCLDLCSPTAASVAAAGTESRGMPTGYGDSINRPSILQKDFSLPWNNSEQQQQNLQNCGSNNCNIFGGQRPQPVPGGVTMMNMDKKILSLETRRNQLVSPAPPVRHFCVLAAPPPQPVLEHDVLLGSASFAARRAAAAAASPPLSGSMSCANLSRICAVQSPVVPLHFSSSCSSSAIDQLQAVEPTQIFDFLFLGSQNDALNGELFKRHGITRVINLSETCPPPNALPDDAHHFLRIPIKDSYCAKLLPHFDAAFKFIEEARKTGDKVLVHCLAGISRSPTLAIAYVMRAKQIVSDEAYKFVKNLRPSISPNFNFLGQLMEYEKQLRDQQVLQQMPPALSPRPPSPDSTTTAASSSTTESSSCNKTSSSSLSVNDGKGAEVLDDNKPIMPISVGGEHAEKRQRLKISIIEQPPSTTITTTMTAASSLAAAASTAAMVVVTRPCQLISPSCRSRFSCPPMLPISSAAAGGGGGVAVNGGVGIMKGGDAAVHAKEAVPSPSTEFSRLGIGISLSNPCFGINLPQQQAVLPPKKVERNSKTGTAGDAPMGKRRWRQNVQRTSGGGGCSTGNSLANSLDSSTTTKRKQMMDFGMSFSARNCVLLPDAEDELFRTEECNTGEEYDFGGRTGRSRAMMNEDGNIWKKMKEDDVEHAAEQQKMPKKMEDGGTNEQHFVVLPEQGHHHQRHGAVKKSSAGRQLLSNFRHHFQSSNKFLPTSHHPHAVGCSPSSVPQVRHHNRHGQPCYHRSAAASAGRQPPQPVLTSSSSQQHLAASLVPSSSNRLLMTSLGMRRNGGDAADRAIAATGSRGVGAGRRTTSQFRQSLPTVPDMDNDDDGCACGVGGAERGGQEETGGGGVHGLLASSSSSAAENPSSPSRTQQPSSSEMVDDHASMGSASSSQEIAVQ</sequence>
<dbReference type="GO" id="GO:0005737">
    <property type="term" value="C:cytoplasm"/>
    <property type="evidence" value="ECO:0007669"/>
    <property type="project" value="TreeGrafter"/>
</dbReference>
<dbReference type="InterPro" id="IPR000340">
    <property type="entry name" value="Dual-sp_phosphatase_cat-dom"/>
</dbReference>
<evidence type="ECO:0000259" key="7">
    <source>
        <dbReference type="PROSITE" id="PS50056"/>
    </source>
</evidence>
<dbReference type="GO" id="GO:0033550">
    <property type="term" value="F:MAP kinase tyrosine phosphatase activity"/>
    <property type="evidence" value="ECO:0007669"/>
    <property type="project" value="TreeGrafter"/>
</dbReference>
<feature type="compositionally biased region" description="Basic and acidic residues" evidence="5">
    <location>
        <begin position="516"/>
        <end position="525"/>
    </location>
</feature>
<dbReference type="SMART" id="SM00404">
    <property type="entry name" value="PTPc_motif"/>
    <property type="match status" value="1"/>
</dbReference>
<evidence type="ECO:0000256" key="3">
    <source>
        <dbReference type="ARBA" id="ARBA00022801"/>
    </source>
</evidence>
<dbReference type="PANTHER" id="PTHR10159:SF533">
    <property type="entry name" value="TYROSINE-PROTEIN PHOSPHATASE VHP-1"/>
    <property type="match status" value="1"/>
</dbReference>
<dbReference type="InterPro" id="IPR000387">
    <property type="entry name" value="Tyr_Pase_dom"/>
</dbReference>
<dbReference type="PROSITE" id="PS00383">
    <property type="entry name" value="TYR_PHOSPHATASE_1"/>
    <property type="match status" value="1"/>
</dbReference>
<feature type="compositionally biased region" description="Polar residues" evidence="5">
    <location>
        <begin position="949"/>
        <end position="959"/>
    </location>
</feature>
<dbReference type="WBParaSite" id="Gr19_v10_g16172.t1">
    <property type="protein sequence ID" value="Gr19_v10_g16172.t1"/>
    <property type="gene ID" value="Gr19_v10_g16172"/>
</dbReference>
<feature type="region of interest" description="Disordered" evidence="5">
    <location>
        <begin position="859"/>
        <end position="912"/>
    </location>
</feature>
<feature type="region of interest" description="Disordered" evidence="5">
    <location>
        <begin position="668"/>
        <end position="717"/>
    </location>
</feature>
<feature type="compositionally biased region" description="Gly residues" evidence="5">
    <location>
        <begin position="973"/>
        <end position="992"/>
    </location>
</feature>
<dbReference type="Proteomes" id="UP000887572">
    <property type="component" value="Unplaced"/>
</dbReference>
<comment type="similarity">
    <text evidence="1">Belongs to the protein-tyrosine phosphatase family. Non-receptor class dual specificity subfamily.</text>
</comment>
<feature type="compositionally biased region" description="Low complexity" evidence="5">
    <location>
        <begin position="898"/>
        <end position="909"/>
    </location>
</feature>
<dbReference type="SUPFAM" id="SSF52799">
    <property type="entry name" value="(Phosphotyrosine protein) phosphatases II"/>
    <property type="match status" value="1"/>
</dbReference>
<name>A0A914HFK9_GLORO</name>
<dbReference type="GO" id="GO:0043409">
    <property type="term" value="P:negative regulation of MAPK cascade"/>
    <property type="evidence" value="ECO:0007669"/>
    <property type="project" value="TreeGrafter"/>
</dbReference>
<dbReference type="InterPro" id="IPR016130">
    <property type="entry name" value="Tyr_Pase_AS"/>
</dbReference>
<feature type="domain" description="Tyrosine-protein phosphatase" evidence="6">
    <location>
        <begin position="323"/>
        <end position="467"/>
    </location>
</feature>
<feature type="compositionally biased region" description="Low complexity" evidence="5">
    <location>
        <begin position="486"/>
        <end position="511"/>
    </location>
</feature>
<reference evidence="9" key="1">
    <citation type="submission" date="2022-11" db="UniProtKB">
        <authorList>
            <consortium name="WormBaseParasite"/>
        </authorList>
    </citation>
    <scope>IDENTIFICATION</scope>
</reference>
<proteinExistence type="inferred from homology"/>
<dbReference type="PANTHER" id="PTHR10159">
    <property type="entry name" value="DUAL SPECIFICITY PROTEIN PHOSPHATASE"/>
    <property type="match status" value="1"/>
</dbReference>
<dbReference type="Gene3D" id="3.90.190.10">
    <property type="entry name" value="Protein tyrosine phosphatase superfamily"/>
    <property type="match status" value="1"/>
</dbReference>
<feature type="region of interest" description="Disordered" evidence="5">
    <location>
        <begin position="79"/>
        <end position="122"/>
    </location>
</feature>
<evidence type="ECO:0000259" key="6">
    <source>
        <dbReference type="PROSITE" id="PS50054"/>
    </source>
</evidence>
<keyword evidence="8" id="KW-1185">Reference proteome</keyword>
<feature type="compositionally biased region" description="Polar residues" evidence="5">
    <location>
        <begin position="1028"/>
        <end position="1039"/>
    </location>
</feature>
<evidence type="ECO:0000256" key="5">
    <source>
        <dbReference type="SAM" id="MobiDB-lite"/>
    </source>
</evidence>
<dbReference type="SMART" id="SM00195">
    <property type="entry name" value="DSPc"/>
    <property type="match status" value="1"/>
</dbReference>
<dbReference type="EC" id="3.1.3.48" evidence="2"/>
<dbReference type="InterPro" id="IPR003595">
    <property type="entry name" value="Tyr_Pase_cat"/>
</dbReference>
<dbReference type="GO" id="GO:0017017">
    <property type="term" value="F:MAP kinase tyrosine/serine/threonine phosphatase activity"/>
    <property type="evidence" value="ECO:0007669"/>
    <property type="project" value="TreeGrafter"/>
</dbReference>
<accession>A0A914HFK9</accession>
<feature type="compositionally biased region" description="Polar residues" evidence="5">
    <location>
        <begin position="707"/>
        <end position="717"/>
    </location>
</feature>
<evidence type="ECO:0000313" key="9">
    <source>
        <dbReference type="WBParaSite" id="Gr19_v10_g16172.t1"/>
    </source>
</evidence>
<keyword evidence="3" id="KW-0378">Hydrolase</keyword>
<organism evidence="8 9">
    <name type="scientific">Globodera rostochiensis</name>
    <name type="common">Golden nematode worm</name>
    <name type="synonym">Heterodera rostochiensis</name>
    <dbReference type="NCBI Taxonomy" id="31243"/>
    <lineage>
        <taxon>Eukaryota</taxon>
        <taxon>Metazoa</taxon>
        <taxon>Ecdysozoa</taxon>
        <taxon>Nematoda</taxon>
        <taxon>Chromadorea</taxon>
        <taxon>Rhabditida</taxon>
        <taxon>Tylenchina</taxon>
        <taxon>Tylenchomorpha</taxon>
        <taxon>Tylenchoidea</taxon>
        <taxon>Heteroderidae</taxon>
        <taxon>Heteroderinae</taxon>
        <taxon>Globodera</taxon>
    </lineage>
</organism>
<keyword evidence="4" id="KW-0904">Protein phosphatase</keyword>
<feature type="region of interest" description="Disordered" evidence="5">
    <location>
        <begin position="475"/>
        <end position="531"/>
    </location>
</feature>
<dbReference type="PROSITE" id="PS50056">
    <property type="entry name" value="TYR_PHOSPHATASE_2"/>
    <property type="match status" value="1"/>
</dbReference>
<evidence type="ECO:0000313" key="8">
    <source>
        <dbReference type="Proteomes" id="UP000887572"/>
    </source>
</evidence>
<feature type="region of interest" description="Disordered" evidence="5">
    <location>
        <begin position="939"/>
        <end position="1039"/>
    </location>
</feature>
<feature type="compositionally biased region" description="Low complexity" evidence="5">
    <location>
        <begin position="993"/>
        <end position="1018"/>
    </location>
</feature>
<protein>
    <recommendedName>
        <fullName evidence="2">protein-tyrosine-phosphatase</fullName>
        <ecNumber evidence="2">3.1.3.48</ecNumber>
    </recommendedName>
</protein>
<dbReference type="InterPro" id="IPR029021">
    <property type="entry name" value="Prot-tyrosine_phosphatase-like"/>
</dbReference>